<feature type="domain" description="Uncharacterized protein TP-0789" evidence="3">
    <location>
        <begin position="80"/>
        <end position="256"/>
    </location>
</feature>
<evidence type="ECO:0000256" key="1">
    <source>
        <dbReference type="ARBA" id="ARBA00022729"/>
    </source>
</evidence>
<dbReference type="AlphaFoldDB" id="E1YKL2"/>
<dbReference type="EMBL" id="FR695877">
    <property type="protein sequence ID" value="CBX30645.1"/>
    <property type="molecule type" value="Genomic_DNA"/>
</dbReference>
<proteinExistence type="predicted"/>
<feature type="chain" id="PRO_5003155172" description="Uncharacterized protein TP-0789 domain-containing protein" evidence="2">
    <location>
        <begin position="29"/>
        <end position="281"/>
    </location>
</feature>
<evidence type="ECO:0000313" key="4">
    <source>
        <dbReference type="EMBL" id="CBX30645.1"/>
    </source>
</evidence>
<gene>
    <name evidence="4" type="ORF">N47_E41570</name>
</gene>
<dbReference type="InterPro" id="IPR029046">
    <property type="entry name" value="LolA/LolB/LppX"/>
</dbReference>
<protein>
    <recommendedName>
        <fullName evidence="3">Uncharacterized protein TP-0789 domain-containing protein</fullName>
    </recommendedName>
</protein>
<evidence type="ECO:0000256" key="2">
    <source>
        <dbReference type="SAM" id="SignalP"/>
    </source>
</evidence>
<dbReference type="CDD" id="cd16329">
    <property type="entry name" value="LolA_like"/>
    <property type="match status" value="1"/>
</dbReference>
<name>E1YKL2_9BACT</name>
<keyword evidence="1 2" id="KW-0732">Signal</keyword>
<sequence length="281" mass="32890">MKEDSYMRKFYLLGIIMFLFLCTVPSNAGTPDASAIIEKVKMKSDALPVSKQLTIIVKKGELITGQMVARTARKKFPDGRRFLMVILEPQSLKGLSYLLNDLDNNKYEQWIYLPYIDRVRKISESSAYESFLSTDFTYADIYLVNTKNETFKFLGEEDIGGMKTYKIESVSKEPSYYYSRIINWITKDTYTIIRRDYYSPNKSLWKRQLFENMTVMNGMIVPLRIRMIDFQHNTSTELIFNEIDSDIELPDEIFVPEQPKHSLECPVWQKVCYPAANKNKQ</sequence>
<organism evidence="4">
    <name type="scientific">uncultured Desulfobacterium sp</name>
    <dbReference type="NCBI Taxonomy" id="201089"/>
    <lineage>
        <taxon>Bacteria</taxon>
        <taxon>Pseudomonadati</taxon>
        <taxon>Thermodesulfobacteriota</taxon>
        <taxon>Desulfobacteria</taxon>
        <taxon>Desulfobacterales</taxon>
        <taxon>Desulfobacteriaceae</taxon>
        <taxon>Desulfobacterium</taxon>
        <taxon>environmental samples</taxon>
    </lineage>
</organism>
<reference evidence="4" key="1">
    <citation type="journal article" date="2011" name="Environ. Microbiol.">
        <title>Genomic insights into the metabolic potential of the polycyclic aromatic hydrocarbon degrading sulfate-reducing Deltaproteobacterium N47.</title>
        <authorList>
            <person name="Bergmann F."/>
            <person name="Selesi D."/>
            <person name="Weinmaier T."/>
            <person name="Tischler P."/>
            <person name="Rattei T."/>
            <person name="Meckenstock R.U."/>
        </authorList>
    </citation>
    <scope>NUCLEOTIDE SEQUENCE</scope>
</reference>
<dbReference type="Gene3D" id="2.50.20.10">
    <property type="entry name" value="Lipoprotein localisation LolA/LolB/LppX"/>
    <property type="match status" value="1"/>
</dbReference>
<accession>E1YKL2</accession>
<dbReference type="SUPFAM" id="SSF89392">
    <property type="entry name" value="Prokaryotic lipoproteins and lipoprotein localization factors"/>
    <property type="match status" value="1"/>
</dbReference>
<evidence type="ECO:0000259" key="3">
    <source>
        <dbReference type="Pfam" id="PF17131"/>
    </source>
</evidence>
<dbReference type="Pfam" id="PF17131">
    <property type="entry name" value="LolA_like"/>
    <property type="match status" value="1"/>
</dbReference>
<dbReference type="InterPro" id="IPR033399">
    <property type="entry name" value="TP_0789-like"/>
</dbReference>
<feature type="signal peptide" evidence="2">
    <location>
        <begin position="1"/>
        <end position="28"/>
    </location>
</feature>